<keyword evidence="2" id="KW-1185">Reference proteome</keyword>
<proteinExistence type="predicted"/>
<dbReference type="EMBL" id="JASBNA010000014">
    <property type="protein sequence ID" value="KAK7687180.1"/>
    <property type="molecule type" value="Genomic_DNA"/>
</dbReference>
<evidence type="ECO:0000313" key="2">
    <source>
        <dbReference type="Proteomes" id="UP001385951"/>
    </source>
</evidence>
<evidence type="ECO:0000313" key="1">
    <source>
        <dbReference type="EMBL" id="KAK7687180.1"/>
    </source>
</evidence>
<organism evidence="1 2">
    <name type="scientific">Cerrena zonata</name>
    <dbReference type="NCBI Taxonomy" id="2478898"/>
    <lineage>
        <taxon>Eukaryota</taxon>
        <taxon>Fungi</taxon>
        <taxon>Dikarya</taxon>
        <taxon>Basidiomycota</taxon>
        <taxon>Agaricomycotina</taxon>
        <taxon>Agaricomycetes</taxon>
        <taxon>Polyporales</taxon>
        <taxon>Cerrenaceae</taxon>
        <taxon>Cerrena</taxon>
    </lineage>
</organism>
<comment type="caution">
    <text evidence="1">The sequence shown here is derived from an EMBL/GenBank/DDBJ whole genome shotgun (WGS) entry which is preliminary data.</text>
</comment>
<dbReference type="Proteomes" id="UP001385951">
    <property type="component" value="Unassembled WGS sequence"/>
</dbReference>
<gene>
    <name evidence="1" type="ORF">QCA50_009684</name>
</gene>
<reference evidence="1 2" key="1">
    <citation type="submission" date="2022-09" db="EMBL/GenBank/DDBJ databases">
        <authorList>
            <person name="Palmer J.M."/>
        </authorList>
    </citation>
    <scope>NUCLEOTIDE SEQUENCE [LARGE SCALE GENOMIC DNA]</scope>
    <source>
        <strain evidence="1 2">DSM 7382</strain>
    </source>
</reference>
<sequence length="340" mass="38739">MAKRRRGDNQQSSTPIAEPYNVLRLRLPLELFDMILDYFPKIPEKVILRNPIGVAPKYGERGKVLRALSKTSRLLRNAYLSLAWEHLDGCVIYPEATHGVWFKQVSKRLERVSKGLMKCPHLVQHVRVATVTLTRCSTETVLPAFAQCLEILPNLHTLQIIHAHSQMTTALKTWFEHKRYPQIRAIMLPSCAHNVLRACSEVTRVVCIEDDGGKLVSAIGSDCKKVEVLHGIRPSANIAKRLVKAAPLLKELEITTYTIYRNGDELLPSDIKILQNFKQLSSLTIRLERNFRKEKKDALIQAAREAIQNSSFRGEKVFLDKYAEPQNFNHDSVPKDQESD</sequence>
<protein>
    <recommendedName>
        <fullName evidence="3">F-box domain-containing protein</fullName>
    </recommendedName>
</protein>
<evidence type="ECO:0008006" key="3">
    <source>
        <dbReference type="Google" id="ProtNLM"/>
    </source>
</evidence>
<name>A0AAW0G136_9APHY</name>
<accession>A0AAW0G136</accession>
<dbReference type="AlphaFoldDB" id="A0AAW0G136"/>